<reference evidence="3" key="1">
    <citation type="submission" date="2017-02" db="EMBL/GenBank/DDBJ databases">
        <title>Genome of Microbulbifer agarilyticus GP101.</title>
        <authorList>
            <person name="Jung J."/>
            <person name="Bae S.S."/>
            <person name="Baek K."/>
        </authorList>
    </citation>
    <scope>NUCLEOTIDE SEQUENCE [LARGE SCALE GENOMIC DNA]</scope>
    <source>
        <strain evidence="3">GP101</strain>
    </source>
</reference>
<feature type="compositionally biased region" description="Polar residues" evidence="1">
    <location>
        <begin position="46"/>
        <end position="57"/>
    </location>
</feature>
<keyword evidence="2" id="KW-0732">Signal</keyword>
<feature type="signal peptide" evidence="2">
    <location>
        <begin position="1"/>
        <end position="35"/>
    </location>
</feature>
<dbReference type="EMBL" id="CP019650">
    <property type="protein sequence ID" value="AQQ67115.1"/>
    <property type="molecule type" value="Genomic_DNA"/>
</dbReference>
<protein>
    <recommendedName>
        <fullName evidence="5">PepSY domain-containing protein</fullName>
    </recommendedName>
</protein>
<gene>
    <name evidence="3" type="ORF">Mag101_05250</name>
</gene>
<feature type="chain" id="PRO_5013021244" description="PepSY domain-containing protein" evidence="2">
    <location>
        <begin position="36"/>
        <end position="147"/>
    </location>
</feature>
<feature type="region of interest" description="Disordered" evidence="1">
    <location>
        <begin position="40"/>
        <end position="64"/>
    </location>
</feature>
<evidence type="ECO:0008006" key="5">
    <source>
        <dbReference type="Google" id="ProtNLM"/>
    </source>
</evidence>
<dbReference type="KEGG" id="maga:Mag101_05250"/>
<evidence type="ECO:0000256" key="2">
    <source>
        <dbReference type="SAM" id="SignalP"/>
    </source>
</evidence>
<accession>A0A1Q2M304</accession>
<organism evidence="3 4">
    <name type="scientific">Microbulbifer agarilyticus</name>
    <dbReference type="NCBI Taxonomy" id="260552"/>
    <lineage>
        <taxon>Bacteria</taxon>
        <taxon>Pseudomonadati</taxon>
        <taxon>Pseudomonadota</taxon>
        <taxon>Gammaproteobacteria</taxon>
        <taxon>Cellvibrionales</taxon>
        <taxon>Microbulbiferaceae</taxon>
        <taxon>Microbulbifer</taxon>
    </lineage>
</organism>
<dbReference type="AlphaFoldDB" id="A0A1Q2M304"/>
<keyword evidence="4" id="KW-1185">Reference proteome</keyword>
<evidence type="ECO:0000313" key="4">
    <source>
        <dbReference type="Proteomes" id="UP000188219"/>
    </source>
</evidence>
<proteinExistence type="predicted"/>
<evidence type="ECO:0000313" key="3">
    <source>
        <dbReference type="EMBL" id="AQQ67115.1"/>
    </source>
</evidence>
<name>A0A1Q2M304_9GAMM</name>
<dbReference type="RefSeq" id="WP_077401784.1">
    <property type="nucleotide sequence ID" value="NZ_CP019650.1"/>
</dbReference>
<sequence length="147" mass="16329">MLFATEPLQQGQSRRKRHFLGATLLAAALSLSAGAAAQQPGPFSAQDFQFSGPKTNPQIPPQLYGPDLDGHTPSEIDLSAGAVRARLQQLGFHSFDAMYFRNGYWNVIAYHGNKKRQLLVHPSSGAIRSDKPYCGNRCNRYQRHEVF</sequence>
<dbReference type="OrthoDB" id="5737057at2"/>
<evidence type="ECO:0000256" key="1">
    <source>
        <dbReference type="SAM" id="MobiDB-lite"/>
    </source>
</evidence>
<dbReference type="Proteomes" id="UP000188219">
    <property type="component" value="Chromosome"/>
</dbReference>